<gene>
    <name evidence="17" type="ORF">K7432_004966</name>
</gene>
<accession>A0ABR2W3U5</accession>
<dbReference type="Proteomes" id="UP001479436">
    <property type="component" value="Unassembled WGS sequence"/>
</dbReference>
<evidence type="ECO:0000256" key="7">
    <source>
        <dbReference type="ARBA" id="ARBA00022490"/>
    </source>
</evidence>
<dbReference type="Pfam" id="PF08655">
    <property type="entry name" value="DASH_Ask1"/>
    <property type="match status" value="1"/>
</dbReference>
<keyword evidence="15" id="KW-0137">Centromere</keyword>
<keyword evidence="11" id="KW-0995">Kinetochore</keyword>
<evidence type="ECO:0000256" key="15">
    <source>
        <dbReference type="ARBA" id="ARBA00023328"/>
    </source>
</evidence>
<feature type="region of interest" description="Disordered" evidence="16">
    <location>
        <begin position="220"/>
        <end position="310"/>
    </location>
</feature>
<feature type="region of interest" description="Disordered" evidence="16">
    <location>
        <begin position="85"/>
        <end position="111"/>
    </location>
</feature>
<feature type="compositionally biased region" description="Polar residues" evidence="16">
    <location>
        <begin position="199"/>
        <end position="209"/>
    </location>
</feature>
<keyword evidence="18" id="KW-1185">Reference proteome</keyword>
<evidence type="ECO:0000256" key="5">
    <source>
        <dbReference type="ARBA" id="ARBA00014520"/>
    </source>
</evidence>
<feature type="compositionally biased region" description="Low complexity" evidence="16">
    <location>
        <begin position="247"/>
        <end position="257"/>
    </location>
</feature>
<comment type="similarity">
    <text evidence="4">Belongs to the DASH complex ASK1 family.</text>
</comment>
<keyword evidence="10" id="KW-0498">Mitosis</keyword>
<evidence type="ECO:0000256" key="10">
    <source>
        <dbReference type="ARBA" id="ARBA00022776"/>
    </source>
</evidence>
<evidence type="ECO:0000256" key="16">
    <source>
        <dbReference type="SAM" id="MobiDB-lite"/>
    </source>
</evidence>
<feature type="region of interest" description="Disordered" evidence="16">
    <location>
        <begin position="350"/>
        <end position="370"/>
    </location>
</feature>
<dbReference type="PANTHER" id="PTHR28200">
    <property type="entry name" value="DASH COMPLEX SUBUNIT ASK1"/>
    <property type="match status" value="1"/>
</dbReference>
<evidence type="ECO:0000313" key="18">
    <source>
        <dbReference type="Proteomes" id="UP001479436"/>
    </source>
</evidence>
<keyword evidence="8" id="KW-0132">Cell division</keyword>
<feature type="region of interest" description="Disordered" evidence="16">
    <location>
        <begin position="194"/>
        <end position="213"/>
    </location>
</feature>
<evidence type="ECO:0000256" key="4">
    <source>
        <dbReference type="ARBA" id="ARBA00010731"/>
    </source>
</evidence>
<keyword evidence="14" id="KW-0131">Cell cycle</keyword>
<keyword evidence="6" id="KW-0158">Chromosome</keyword>
<keyword evidence="7" id="KW-0963">Cytoplasm</keyword>
<reference evidence="17 18" key="1">
    <citation type="submission" date="2023-04" db="EMBL/GenBank/DDBJ databases">
        <title>Genome of Basidiobolus ranarum AG-B5.</title>
        <authorList>
            <person name="Stajich J.E."/>
            <person name="Carter-House D."/>
            <person name="Gryganskyi A."/>
        </authorList>
    </citation>
    <scope>NUCLEOTIDE SEQUENCE [LARGE SCALE GENOMIC DNA]</scope>
    <source>
        <strain evidence="17 18">AG-B5</strain>
    </source>
</reference>
<evidence type="ECO:0000256" key="2">
    <source>
        <dbReference type="ARBA" id="ARBA00004186"/>
    </source>
</evidence>
<name>A0ABR2W3U5_9FUNG</name>
<dbReference type="PANTHER" id="PTHR28200:SF1">
    <property type="entry name" value="DASH COMPLEX SUBUNIT ASK1"/>
    <property type="match status" value="1"/>
</dbReference>
<keyword evidence="12" id="KW-0206">Cytoskeleton</keyword>
<evidence type="ECO:0000256" key="1">
    <source>
        <dbReference type="ARBA" id="ARBA00004123"/>
    </source>
</evidence>
<organism evidence="17 18">
    <name type="scientific">Basidiobolus ranarum</name>
    <dbReference type="NCBI Taxonomy" id="34480"/>
    <lineage>
        <taxon>Eukaryota</taxon>
        <taxon>Fungi</taxon>
        <taxon>Fungi incertae sedis</taxon>
        <taxon>Zoopagomycota</taxon>
        <taxon>Entomophthoromycotina</taxon>
        <taxon>Basidiobolomycetes</taxon>
        <taxon>Basidiobolales</taxon>
        <taxon>Basidiobolaceae</taxon>
        <taxon>Basidiobolus</taxon>
    </lineage>
</organism>
<evidence type="ECO:0000256" key="14">
    <source>
        <dbReference type="ARBA" id="ARBA00023306"/>
    </source>
</evidence>
<dbReference type="InterPro" id="IPR013964">
    <property type="entry name" value="DASH_Ask1"/>
</dbReference>
<keyword evidence="13" id="KW-0539">Nucleus</keyword>
<evidence type="ECO:0000256" key="9">
    <source>
        <dbReference type="ARBA" id="ARBA00022701"/>
    </source>
</evidence>
<comment type="caution">
    <text evidence="17">The sequence shown here is derived from an EMBL/GenBank/DDBJ whole genome shotgun (WGS) entry which is preliminary data.</text>
</comment>
<evidence type="ECO:0000256" key="13">
    <source>
        <dbReference type="ARBA" id="ARBA00023242"/>
    </source>
</evidence>
<proteinExistence type="inferred from homology"/>
<feature type="compositionally biased region" description="Polar residues" evidence="16">
    <location>
        <begin position="85"/>
        <end position="95"/>
    </location>
</feature>
<evidence type="ECO:0000256" key="12">
    <source>
        <dbReference type="ARBA" id="ARBA00023212"/>
    </source>
</evidence>
<comment type="subcellular location">
    <subcellularLocation>
        <location evidence="3">Chromosome</location>
        <location evidence="3">Centromere</location>
        <location evidence="3">Kinetochore</location>
    </subcellularLocation>
    <subcellularLocation>
        <location evidence="2">Cytoplasm</location>
        <location evidence="2">Cytoskeleton</location>
        <location evidence="2">Spindle</location>
    </subcellularLocation>
    <subcellularLocation>
        <location evidence="1">Nucleus</location>
    </subcellularLocation>
</comment>
<protein>
    <recommendedName>
        <fullName evidence="5">DASH complex subunit ASK1</fullName>
    </recommendedName>
</protein>
<feature type="compositionally biased region" description="Polar residues" evidence="16">
    <location>
        <begin position="272"/>
        <end position="308"/>
    </location>
</feature>
<evidence type="ECO:0000256" key="8">
    <source>
        <dbReference type="ARBA" id="ARBA00022618"/>
    </source>
</evidence>
<keyword evidence="9" id="KW-0493">Microtubule</keyword>
<evidence type="ECO:0000256" key="11">
    <source>
        <dbReference type="ARBA" id="ARBA00022838"/>
    </source>
</evidence>
<sequence length="474" mass="53490">MAKSQDPSLLTAELEKIEQNITLTLQEIDRNLSSCHDTVTNKLLPRIDQFSDISKQIIDDAKPWLQFFELVNEFENISEKVNSTFDTPSVKTSPGNHIFESPTPENRQTFTPSAEFENSPAYPVLQSQHTLTPGRKVDMPRLNTPLLQQVFSKTPQTQNVPRSVRSVRFTHDTKFGDEKFKEFGTPSSLKRGILKTPATVASTGQSSAGPTPRSIKSILLASRASSDRKPATQSATLPSRMREIKFSSESPSESPISVDTPFSTMRNEKLTFGTQSLQPTPENNDFSMQSRQSTDVQSHRSYNSNSSMEEPKLKTPFAKFYSDAGSSSTDIDTPTLFTKNLDRMSVDDLLDSDRSSINPPNTKRFDDNSPCPQLRLFHKYSNDDETEATTDEEKSPDFRLELFPKAFQEPPGSDQLVTLYDQFRQAPQQILNMQDLQEALPGFGGERINLLINLLVRRKFVKRSNKIDGWSMRK</sequence>
<evidence type="ECO:0000313" key="17">
    <source>
        <dbReference type="EMBL" id="KAK9719218.1"/>
    </source>
</evidence>
<dbReference type="EMBL" id="JASJQH010007058">
    <property type="protein sequence ID" value="KAK9719218.1"/>
    <property type="molecule type" value="Genomic_DNA"/>
</dbReference>
<evidence type="ECO:0000256" key="6">
    <source>
        <dbReference type="ARBA" id="ARBA00022454"/>
    </source>
</evidence>
<evidence type="ECO:0000256" key="3">
    <source>
        <dbReference type="ARBA" id="ARBA00004629"/>
    </source>
</evidence>